<accession>W0DX79</accession>
<dbReference type="EC" id="7.-.-.-" evidence="6"/>
<keyword evidence="6" id="KW-1133">Transmembrane helix</keyword>
<feature type="domain" description="FMN-binding" evidence="7">
    <location>
        <begin position="106"/>
        <end position="198"/>
    </location>
</feature>
<comment type="cofactor">
    <cofactor evidence="6">
        <name>FMN</name>
        <dbReference type="ChEBI" id="CHEBI:58210"/>
    </cofactor>
</comment>
<comment type="similarity">
    <text evidence="6">Belongs to the RnfG family.</text>
</comment>
<comment type="subunit">
    <text evidence="6">The complex is composed of six subunits: RnfA, RnfB, RnfC, RnfD, RnfE and RnfG.</text>
</comment>
<keyword evidence="6" id="KW-0812">Transmembrane</keyword>
<evidence type="ECO:0000256" key="6">
    <source>
        <dbReference type="HAMAP-Rule" id="MF_00479"/>
    </source>
</evidence>
<keyword evidence="1 6" id="KW-0813">Transport</keyword>
<evidence type="ECO:0000256" key="2">
    <source>
        <dbReference type="ARBA" id="ARBA00022553"/>
    </source>
</evidence>
<keyword evidence="9" id="KW-1185">Reference proteome</keyword>
<dbReference type="AlphaFoldDB" id="W0DX79"/>
<dbReference type="HAMAP" id="MF_00479">
    <property type="entry name" value="RsxG_RnfG"/>
    <property type="match status" value="1"/>
</dbReference>
<evidence type="ECO:0000256" key="1">
    <source>
        <dbReference type="ARBA" id="ARBA00022448"/>
    </source>
</evidence>
<reference evidence="8 9" key="1">
    <citation type="submission" date="2013-12" db="EMBL/GenBank/DDBJ databases">
        <authorList>
            <consortium name="DOE Joint Genome Institute"/>
            <person name="Kappler U."/>
            <person name="Huntemann M."/>
            <person name="Han J."/>
            <person name="Chen A."/>
            <person name="Kyrpides N."/>
            <person name="Mavromatis K."/>
            <person name="Markowitz V."/>
            <person name="Palaniappan K."/>
            <person name="Ivanova N."/>
            <person name="Schaumberg A."/>
            <person name="Pati A."/>
            <person name="Liolios K."/>
            <person name="Nordberg H.P."/>
            <person name="Cantor M.N."/>
            <person name="Hua S.X."/>
            <person name="Woyke T."/>
        </authorList>
    </citation>
    <scope>NUCLEOTIDE SEQUENCE [LARGE SCALE GENOMIC DNA]</scope>
    <source>
        <strain evidence="9">AL2</strain>
    </source>
</reference>
<feature type="modified residue" description="FMN phosphoryl threonine" evidence="6">
    <location>
        <position position="181"/>
    </location>
</feature>
<keyword evidence="4 6" id="KW-0288">FMN</keyword>
<organism evidence="8 9">
    <name type="scientific">Thiomicrospira aerophila AL3</name>
    <dbReference type="NCBI Taxonomy" id="717772"/>
    <lineage>
        <taxon>Bacteria</taxon>
        <taxon>Pseudomonadati</taxon>
        <taxon>Pseudomonadota</taxon>
        <taxon>Gammaproteobacteria</taxon>
        <taxon>Thiotrichales</taxon>
        <taxon>Piscirickettsiaceae</taxon>
        <taxon>Thiomicrospira</taxon>
    </lineage>
</organism>
<dbReference type="InParanoid" id="W0DX79"/>
<sequence length="207" mass="22860">MTPSPLPSTMLRAAGLLGLFVVVSISILVAVNSFTQPKIAAVERQVMLNTLNQVMPTHYYDNNLIEDMTWVSAPDALGTTQPMPIYRARLNGEPAGLVIETIAPDGYSGNIRILVGVFADGRIAGVRVLNHRETPGLGDKIELRKDDWILSFDGRQLTETNAHTWAVKRDRGEFEQFTGATITPRAVIKAVKNTLDYVNHQGTRLYD</sequence>
<dbReference type="PANTHER" id="PTHR36118">
    <property type="entry name" value="ION-TRANSLOCATING OXIDOREDUCTASE COMPLEX SUBUNIT G"/>
    <property type="match status" value="1"/>
</dbReference>
<keyword evidence="6" id="KW-1278">Translocase</keyword>
<dbReference type="eggNOG" id="COG4659">
    <property type="taxonomic scope" value="Bacteria"/>
</dbReference>
<evidence type="ECO:0000256" key="5">
    <source>
        <dbReference type="ARBA" id="ARBA00022982"/>
    </source>
</evidence>
<evidence type="ECO:0000313" key="8">
    <source>
        <dbReference type="EMBL" id="AHF01481.1"/>
    </source>
</evidence>
<dbReference type="NCBIfam" id="NF002519">
    <property type="entry name" value="PRK01908.1"/>
    <property type="match status" value="1"/>
</dbReference>
<dbReference type="FunCoup" id="W0DX79">
    <property type="interactions" value="54"/>
</dbReference>
<dbReference type="InterPro" id="IPR007329">
    <property type="entry name" value="FMN-bd"/>
</dbReference>
<dbReference type="SMART" id="SM00900">
    <property type="entry name" value="FMN_bind"/>
    <property type="match status" value="1"/>
</dbReference>
<keyword evidence="6" id="KW-0997">Cell inner membrane</keyword>
<gene>
    <name evidence="6" type="primary">rnfG</name>
    <name evidence="8" type="ORF">THIAE_06670</name>
</gene>
<dbReference type="EMBL" id="CP007030">
    <property type="protein sequence ID" value="AHF01481.1"/>
    <property type="molecule type" value="Genomic_DNA"/>
</dbReference>
<dbReference type="Pfam" id="PF04205">
    <property type="entry name" value="FMN_bind"/>
    <property type="match status" value="1"/>
</dbReference>
<dbReference type="Proteomes" id="UP000005380">
    <property type="component" value="Chromosome"/>
</dbReference>
<dbReference type="RefSeq" id="WP_006461011.1">
    <property type="nucleotide sequence ID" value="NZ_CP007030.1"/>
</dbReference>
<dbReference type="PANTHER" id="PTHR36118:SF1">
    <property type="entry name" value="ION-TRANSLOCATING OXIDOREDUCTASE COMPLEX SUBUNIT G"/>
    <property type="match status" value="1"/>
</dbReference>
<evidence type="ECO:0000313" key="9">
    <source>
        <dbReference type="Proteomes" id="UP000005380"/>
    </source>
</evidence>
<dbReference type="PIRSF" id="PIRSF006091">
    <property type="entry name" value="E_trnsport_RnfG"/>
    <property type="match status" value="1"/>
</dbReference>
<dbReference type="GO" id="GO:0022900">
    <property type="term" value="P:electron transport chain"/>
    <property type="evidence" value="ECO:0007669"/>
    <property type="project" value="UniProtKB-UniRule"/>
</dbReference>
<dbReference type="HOGENOM" id="CLU_077882_1_0_6"/>
<dbReference type="GO" id="GO:0005886">
    <property type="term" value="C:plasma membrane"/>
    <property type="evidence" value="ECO:0007669"/>
    <property type="project" value="UniProtKB-SubCell"/>
</dbReference>
<keyword evidence="5 6" id="KW-0249">Electron transport</keyword>
<evidence type="ECO:0000256" key="4">
    <source>
        <dbReference type="ARBA" id="ARBA00022643"/>
    </source>
</evidence>
<protein>
    <recommendedName>
        <fullName evidence="6">Ion-translocating oxidoreductase complex subunit G</fullName>
        <ecNumber evidence="6">7.-.-.-</ecNumber>
    </recommendedName>
    <alternativeName>
        <fullName evidence="6">Rnf electron transport complex subunit G</fullName>
    </alternativeName>
</protein>
<evidence type="ECO:0000256" key="3">
    <source>
        <dbReference type="ARBA" id="ARBA00022630"/>
    </source>
</evidence>
<comment type="subcellular location">
    <subcellularLocation>
        <location evidence="6">Cell inner membrane</location>
        <topology evidence="6">Single-pass membrane protein</topology>
    </subcellularLocation>
</comment>
<evidence type="ECO:0000259" key="7">
    <source>
        <dbReference type="SMART" id="SM00900"/>
    </source>
</evidence>
<keyword evidence="6" id="KW-1003">Cell membrane</keyword>
<dbReference type="KEGG" id="tao:THIAE_06670"/>
<name>W0DX79_9GAMM</name>
<dbReference type="GO" id="GO:0009055">
    <property type="term" value="F:electron transfer activity"/>
    <property type="evidence" value="ECO:0007669"/>
    <property type="project" value="InterPro"/>
</dbReference>
<dbReference type="NCBIfam" id="TIGR01947">
    <property type="entry name" value="rnfG"/>
    <property type="match status" value="1"/>
</dbReference>
<keyword evidence="6" id="KW-0472">Membrane</keyword>
<comment type="function">
    <text evidence="6">Part of a membrane-bound complex that couples electron transfer with translocation of ions across the membrane.</text>
</comment>
<keyword evidence="3 6" id="KW-0285">Flavoprotein</keyword>
<dbReference type="GO" id="GO:0010181">
    <property type="term" value="F:FMN binding"/>
    <property type="evidence" value="ECO:0007669"/>
    <property type="project" value="InterPro"/>
</dbReference>
<dbReference type="OrthoDB" id="9784165at2"/>
<keyword evidence="2 6" id="KW-0597">Phosphoprotein</keyword>
<dbReference type="InterPro" id="IPR010209">
    <property type="entry name" value="Ion_transpt_RnfG/RsxG"/>
</dbReference>
<dbReference type="STRING" id="717772.THIAE_06670"/>
<proteinExistence type="inferred from homology"/>